<dbReference type="NCBIfam" id="TIGR01079">
    <property type="entry name" value="rplX_bact"/>
    <property type="match status" value="1"/>
</dbReference>
<dbReference type="SUPFAM" id="SSF50104">
    <property type="entry name" value="Translation proteins SH3-like domain"/>
    <property type="match status" value="1"/>
</dbReference>
<evidence type="ECO:0000256" key="3">
    <source>
        <dbReference type="ARBA" id="ARBA00022884"/>
    </source>
</evidence>
<dbReference type="GO" id="GO:0005840">
    <property type="term" value="C:ribosome"/>
    <property type="evidence" value="ECO:0007669"/>
    <property type="project" value="UniProtKB-KW"/>
</dbReference>
<dbReference type="InterPro" id="IPR005824">
    <property type="entry name" value="KOW"/>
</dbReference>
<dbReference type="KEGG" id="thal:A1OE_225"/>
<dbReference type="eggNOG" id="COG0198">
    <property type="taxonomic scope" value="Bacteria"/>
</dbReference>
<evidence type="ECO:0000256" key="1">
    <source>
        <dbReference type="ARBA" id="ARBA00010618"/>
    </source>
</evidence>
<name>K7YLS5_9PROT</name>
<comment type="subunit">
    <text evidence="8">Part of the 50S ribosomal subunit.</text>
</comment>
<dbReference type="EMBL" id="CP003539">
    <property type="protein sequence ID" value="AFX98427.1"/>
    <property type="molecule type" value="Genomic_DNA"/>
</dbReference>
<keyword evidence="12" id="KW-1185">Reference proteome</keyword>
<keyword evidence="2 8" id="KW-0699">rRNA-binding</keyword>
<dbReference type="InterPro" id="IPR005825">
    <property type="entry name" value="Ribosomal_uL24_CS"/>
</dbReference>
<dbReference type="FunFam" id="2.30.30.30:FF:000004">
    <property type="entry name" value="50S ribosomal protein L24"/>
    <property type="match status" value="1"/>
</dbReference>
<dbReference type="InterPro" id="IPR057264">
    <property type="entry name" value="Ribosomal_uL24_C"/>
</dbReference>
<dbReference type="Proteomes" id="UP000010077">
    <property type="component" value="Chromosome"/>
</dbReference>
<proteinExistence type="inferred from homology"/>
<evidence type="ECO:0000313" key="12">
    <source>
        <dbReference type="Proteomes" id="UP000010077"/>
    </source>
</evidence>
<keyword evidence="4 8" id="KW-0689">Ribosomal protein</keyword>
<dbReference type="InterPro" id="IPR014722">
    <property type="entry name" value="Rib_uL2_dom2"/>
</dbReference>
<dbReference type="PATRIC" id="fig|1193729.4.peg.129"/>
<dbReference type="PROSITE" id="PS01108">
    <property type="entry name" value="RIBOSOMAL_L24"/>
    <property type="match status" value="1"/>
</dbReference>
<dbReference type="Pfam" id="PF00467">
    <property type="entry name" value="KOW"/>
    <property type="match status" value="1"/>
</dbReference>
<dbReference type="AlphaFoldDB" id="K7YLS5"/>
<dbReference type="GO" id="GO:0006412">
    <property type="term" value="P:translation"/>
    <property type="evidence" value="ECO:0007669"/>
    <property type="project" value="UniProtKB-UniRule"/>
</dbReference>
<sequence length="110" mass="12422">MMSARIRKGDWVIVITGRDRGKMGKVLRVMPSDNRLVIEGVNIIKRHTRPNQNSPGGIIEREAAIDISNVMHIDPASNKSTRIRFEERDGNKVRVAKRSGQLISTHLVVR</sequence>
<gene>
    <name evidence="8 11" type="primary">rplX</name>
    <name evidence="11" type="ORF">A1OE_225</name>
</gene>
<dbReference type="HOGENOM" id="CLU_093315_2_2_5"/>
<organism evidence="11 12">
    <name type="scientific">Candidatus Endolissoclinum faulkneri L2</name>
    <dbReference type="NCBI Taxonomy" id="1193729"/>
    <lineage>
        <taxon>Bacteria</taxon>
        <taxon>Pseudomonadati</taxon>
        <taxon>Pseudomonadota</taxon>
        <taxon>Alphaproteobacteria</taxon>
        <taxon>Rhodospirillales</taxon>
        <taxon>Rhodospirillaceae</taxon>
        <taxon>Candidatus Endolissoclinum</taxon>
    </lineage>
</organism>
<dbReference type="CDD" id="cd06089">
    <property type="entry name" value="KOW_RPL26"/>
    <property type="match status" value="1"/>
</dbReference>
<comment type="function">
    <text evidence="7 8">One of the proteins that surrounds the polypeptide exit tunnel on the outside of the subunit.</text>
</comment>
<dbReference type="Gene3D" id="2.30.30.30">
    <property type="match status" value="1"/>
</dbReference>
<dbReference type="SMART" id="SM00739">
    <property type="entry name" value="KOW"/>
    <property type="match status" value="1"/>
</dbReference>
<dbReference type="InterPro" id="IPR041988">
    <property type="entry name" value="Ribosomal_uL24_KOW"/>
</dbReference>
<dbReference type="PANTHER" id="PTHR12903">
    <property type="entry name" value="MITOCHONDRIAL RIBOSOMAL PROTEIN L24"/>
    <property type="match status" value="1"/>
</dbReference>
<evidence type="ECO:0000256" key="5">
    <source>
        <dbReference type="ARBA" id="ARBA00023274"/>
    </source>
</evidence>
<evidence type="ECO:0000256" key="8">
    <source>
        <dbReference type="HAMAP-Rule" id="MF_01326"/>
    </source>
</evidence>
<evidence type="ECO:0000256" key="4">
    <source>
        <dbReference type="ARBA" id="ARBA00022980"/>
    </source>
</evidence>
<comment type="function">
    <text evidence="8">One of two assembly initiator proteins, it binds directly to the 5'-end of the 23S rRNA, where it nucleates assembly of the 50S subunit.</text>
</comment>
<evidence type="ECO:0000256" key="6">
    <source>
        <dbReference type="ARBA" id="ARBA00035206"/>
    </source>
</evidence>
<dbReference type="Pfam" id="PF17136">
    <property type="entry name" value="ribosomal_L24"/>
    <property type="match status" value="1"/>
</dbReference>
<accession>K7YLS5</accession>
<dbReference type="GO" id="GO:0019843">
    <property type="term" value="F:rRNA binding"/>
    <property type="evidence" value="ECO:0007669"/>
    <property type="project" value="UniProtKB-UniRule"/>
</dbReference>
<evidence type="ECO:0000256" key="9">
    <source>
        <dbReference type="RuleBase" id="RU003477"/>
    </source>
</evidence>
<reference evidence="11 12" key="1">
    <citation type="journal article" date="2012" name="Proc. Natl. Acad. Sci. U.S.A.">
        <title>Genome streamlining and chemical defense in a coral reef symbiosis.</title>
        <authorList>
            <person name="Kwan J.C."/>
            <person name="Donia M.S."/>
            <person name="Han A.W."/>
            <person name="Hirose E."/>
            <person name="Haygood M.G."/>
            <person name="Schmidt E.W."/>
        </authorList>
    </citation>
    <scope>NUCLEOTIDE SEQUENCE [LARGE SCALE GENOMIC DNA]</scope>
    <source>
        <strain evidence="11 12">L2</strain>
    </source>
</reference>
<dbReference type="GO" id="GO:1990904">
    <property type="term" value="C:ribonucleoprotein complex"/>
    <property type="evidence" value="ECO:0007669"/>
    <property type="project" value="UniProtKB-KW"/>
</dbReference>
<dbReference type="RefSeq" id="WP_015087925.1">
    <property type="nucleotide sequence ID" value="NC_019566.1"/>
</dbReference>
<evidence type="ECO:0000313" key="11">
    <source>
        <dbReference type="EMBL" id="AFX98427.1"/>
    </source>
</evidence>
<dbReference type="InterPro" id="IPR003256">
    <property type="entry name" value="Ribosomal_uL24"/>
</dbReference>
<dbReference type="HAMAP" id="MF_01326_B">
    <property type="entry name" value="Ribosomal_uL24_B"/>
    <property type="match status" value="1"/>
</dbReference>
<keyword evidence="5 8" id="KW-0687">Ribonucleoprotein</keyword>
<evidence type="ECO:0000256" key="2">
    <source>
        <dbReference type="ARBA" id="ARBA00022730"/>
    </source>
</evidence>
<dbReference type="InterPro" id="IPR008991">
    <property type="entry name" value="Translation_prot_SH3-like_sf"/>
</dbReference>
<protein>
    <recommendedName>
        <fullName evidence="6 8">Large ribosomal subunit protein uL24</fullName>
    </recommendedName>
</protein>
<keyword evidence="3 8" id="KW-0694">RNA-binding</keyword>
<evidence type="ECO:0000256" key="7">
    <source>
        <dbReference type="ARBA" id="ARBA00058688"/>
    </source>
</evidence>
<feature type="domain" description="KOW" evidence="10">
    <location>
        <begin position="5"/>
        <end position="32"/>
    </location>
</feature>
<dbReference type="STRING" id="1193729.A1OE_225"/>
<comment type="similarity">
    <text evidence="1 8 9">Belongs to the universal ribosomal protein uL24 family.</text>
</comment>
<dbReference type="GO" id="GO:0003735">
    <property type="term" value="F:structural constituent of ribosome"/>
    <property type="evidence" value="ECO:0007669"/>
    <property type="project" value="InterPro"/>
</dbReference>
<evidence type="ECO:0000259" key="10">
    <source>
        <dbReference type="SMART" id="SM00739"/>
    </source>
</evidence>